<accession>A0A160FUG6</accession>
<dbReference type="Gene3D" id="3.40.190.10">
    <property type="entry name" value="Periplasmic binding protein-like II"/>
    <property type="match status" value="2"/>
</dbReference>
<protein>
    <recommendedName>
        <fullName evidence="5">Putrescine-binding periplasmic protein</fullName>
    </recommendedName>
</protein>
<keyword evidence="4 5" id="KW-0574">Periplasm</keyword>
<evidence type="ECO:0000256" key="3">
    <source>
        <dbReference type="ARBA" id="ARBA00022729"/>
    </source>
</evidence>
<evidence type="ECO:0000256" key="4">
    <source>
        <dbReference type="ARBA" id="ARBA00022764"/>
    </source>
</evidence>
<evidence type="ECO:0000313" key="7">
    <source>
        <dbReference type="EMBL" id="ANB76900.1"/>
    </source>
</evidence>
<dbReference type="Pfam" id="PF13416">
    <property type="entry name" value="SBP_bac_8"/>
    <property type="match status" value="1"/>
</dbReference>
<evidence type="ECO:0000256" key="6">
    <source>
        <dbReference type="SAM" id="SignalP"/>
    </source>
</evidence>
<keyword evidence="8" id="KW-1185">Reference proteome</keyword>
<keyword evidence="3 6" id="KW-0732">Signal</keyword>
<dbReference type="GO" id="GO:0042597">
    <property type="term" value="C:periplasmic space"/>
    <property type="evidence" value="ECO:0007669"/>
    <property type="project" value="UniProtKB-SubCell"/>
</dbReference>
<dbReference type="InterPro" id="IPR001188">
    <property type="entry name" value="Sperm_putr-bd"/>
</dbReference>
<name>A0A160FUG6_9BURK</name>
<dbReference type="GO" id="GO:0015846">
    <property type="term" value="P:polyamine transport"/>
    <property type="evidence" value="ECO:0007669"/>
    <property type="project" value="InterPro"/>
</dbReference>
<feature type="signal peptide" evidence="6">
    <location>
        <begin position="1"/>
        <end position="34"/>
    </location>
</feature>
<dbReference type="AlphaFoldDB" id="A0A160FUG6"/>
<dbReference type="PANTHER" id="PTHR30222">
    <property type="entry name" value="SPERMIDINE/PUTRESCINE-BINDING PERIPLASMIC PROTEIN"/>
    <property type="match status" value="1"/>
</dbReference>
<dbReference type="SUPFAM" id="SSF53850">
    <property type="entry name" value="Periplasmic binding protein-like II"/>
    <property type="match status" value="1"/>
</dbReference>
<dbReference type="STRING" id="1804984.AYM40_32650"/>
<dbReference type="KEGG" id="buz:AYM40_32650"/>
<dbReference type="EMBL" id="CP014579">
    <property type="protein sequence ID" value="ANB76900.1"/>
    <property type="molecule type" value="Genomic_DNA"/>
</dbReference>
<dbReference type="RefSeq" id="WP_063500108.1">
    <property type="nucleotide sequence ID" value="NZ_CP014579.1"/>
</dbReference>
<evidence type="ECO:0000256" key="2">
    <source>
        <dbReference type="ARBA" id="ARBA00022448"/>
    </source>
</evidence>
<evidence type="ECO:0000313" key="8">
    <source>
        <dbReference type="Proteomes" id="UP000076852"/>
    </source>
</evidence>
<evidence type="ECO:0000256" key="1">
    <source>
        <dbReference type="ARBA" id="ARBA00004418"/>
    </source>
</evidence>
<dbReference type="InterPro" id="IPR006059">
    <property type="entry name" value="SBP"/>
</dbReference>
<organism evidence="7 8">
    <name type="scientific">Paraburkholderia phytofirmans OLGA172</name>
    <dbReference type="NCBI Taxonomy" id="1417228"/>
    <lineage>
        <taxon>Bacteria</taxon>
        <taxon>Pseudomonadati</taxon>
        <taxon>Pseudomonadota</taxon>
        <taxon>Betaproteobacteria</taxon>
        <taxon>Burkholderiales</taxon>
        <taxon>Burkholderiaceae</taxon>
        <taxon>Paraburkholderia</taxon>
    </lineage>
</organism>
<reference evidence="7 8" key="1">
    <citation type="journal article" date="2016" name="Gene">
        <title>PacBio SMRT assembly of a complex multi-replicon genome reveals chlorocatechol degradative operon in a region of genome plasticity.</title>
        <authorList>
            <person name="Ricker N."/>
            <person name="Shen S.Y."/>
            <person name="Goordial J."/>
            <person name="Jin S."/>
            <person name="Fulthorpe R.R."/>
        </authorList>
    </citation>
    <scope>NUCLEOTIDE SEQUENCE [LARGE SCALE GENOMIC DNA]</scope>
    <source>
        <strain evidence="7 8">OLGA172</strain>
    </source>
</reference>
<dbReference type="CDD" id="cd13659">
    <property type="entry name" value="PBP2_PotF"/>
    <property type="match status" value="1"/>
</dbReference>
<sequence length="376" mass="41174">MRACHPVIRLRRAAIAGACIAATLSAWTAPAAHAADAELNVYNWSDYIAKDTIPTFEKQTGIHVRYDNYDSNDTLQAKLLAGSSGYDIVVPTSNYMAKQIQAGVYQKLDKSQLPNLKNLSPVLMQMVAGADPGNRYGVPWAFAVTGIGYNVQAVQKALGSNAPVDSWALVFDPANLSRLKGCGVSFLDESVDVFAAALQYLHKDPNSTNPADYQAAFELLKKVRPYITEFNSSGYINDLANKDICVAIGFAGDVGIARRRSAEAKHAYDIRFSNAKEGGLLAFDVMAIPKDAPHPEAALRWINYIEDPKVNAAITNEVFYPTANHAARQFVTPAVAQDPTVYPPDDVLKKMTLMKPTSVEIVRLENRLWSQLKTLH</sequence>
<proteinExistence type="inferred from homology"/>
<comment type="subcellular location">
    <subcellularLocation>
        <location evidence="1 5">Periplasm</location>
    </subcellularLocation>
</comment>
<dbReference type="PANTHER" id="PTHR30222:SF12">
    <property type="entry name" value="NORSPERMIDINE SENSOR"/>
    <property type="match status" value="1"/>
</dbReference>
<comment type="function">
    <text evidence="5">Required for the activity of the bacterial periplasmic transport system of putrescine.</text>
</comment>
<dbReference type="OrthoDB" id="9769319at2"/>
<comment type="similarity">
    <text evidence="5">Belongs to the bacterial solute-binding protein PotD/PotF family.</text>
</comment>
<evidence type="ECO:0000256" key="5">
    <source>
        <dbReference type="PIRNR" id="PIRNR019574"/>
    </source>
</evidence>
<keyword evidence="2 5" id="KW-0813">Transport</keyword>
<gene>
    <name evidence="7" type="ORF">AYM40_32650</name>
</gene>
<dbReference type="Proteomes" id="UP000076852">
    <property type="component" value="Chromosome 2"/>
</dbReference>
<dbReference type="PRINTS" id="PR00909">
    <property type="entry name" value="SPERMDNBNDNG"/>
</dbReference>
<feature type="chain" id="PRO_5007813956" description="Putrescine-binding periplasmic protein" evidence="6">
    <location>
        <begin position="35"/>
        <end position="376"/>
    </location>
</feature>
<dbReference type="GO" id="GO:0019808">
    <property type="term" value="F:polyamine binding"/>
    <property type="evidence" value="ECO:0007669"/>
    <property type="project" value="InterPro"/>
</dbReference>
<dbReference type="PIRSF" id="PIRSF019574">
    <property type="entry name" value="Periplasmic_polyamine_BP"/>
    <property type="match status" value="1"/>
</dbReference>